<dbReference type="Gene3D" id="3.40.30.10">
    <property type="entry name" value="Glutaredoxin"/>
    <property type="match status" value="1"/>
</dbReference>
<dbReference type="GO" id="GO:0016209">
    <property type="term" value="F:antioxidant activity"/>
    <property type="evidence" value="ECO:0007669"/>
    <property type="project" value="InterPro"/>
</dbReference>
<dbReference type="GO" id="GO:0016491">
    <property type="term" value="F:oxidoreductase activity"/>
    <property type="evidence" value="ECO:0007669"/>
    <property type="project" value="InterPro"/>
</dbReference>
<accession>A0A2A4G549</accession>
<sequence>MKKKTLLNLLLILFVLSFFVTPLGRYGKLFLTQLFAFAPTEIAKEQRQQITDYDWQLKDPEWNFFNFERSKGQVVVINFWASWRLPSEVELRSLEKLYNEYGDRVHFYFITNEEREPVIEFMAENDFSFPLTYLIIGAKMPVEAKEVPSSYVIAKNGDIVVHELGISDWDNPDTRDLLNRLLAQ</sequence>
<dbReference type="PROSITE" id="PS51352">
    <property type="entry name" value="THIOREDOXIN_2"/>
    <property type="match status" value="1"/>
</dbReference>
<evidence type="ECO:0000259" key="1">
    <source>
        <dbReference type="PROSITE" id="PS51352"/>
    </source>
</evidence>
<gene>
    <name evidence="2" type="ORF">B7P33_15295</name>
</gene>
<dbReference type="Pfam" id="PF00578">
    <property type="entry name" value="AhpC-TSA"/>
    <property type="match status" value="1"/>
</dbReference>
<organism evidence="2 3">
    <name type="scientific">Sediminicola luteus</name>
    <dbReference type="NCBI Taxonomy" id="319238"/>
    <lineage>
        <taxon>Bacteria</taxon>
        <taxon>Pseudomonadati</taxon>
        <taxon>Bacteroidota</taxon>
        <taxon>Flavobacteriia</taxon>
        <taxon>Flavobacteriales</taxon>
        <taxon>Flavobacteriaceae</taxon>
        <taxon>Sediminicola</taxon>
    </lineage>
</organism>
<evidence type="ECO:0000313" key="3">
    <source>
        <dbReference type="Proteomes" id="UP000219559"/>
    </source>
</evidence>
<name>A0A2A4G549_9FLAO</name>
<dbReference type="Proteomes" id="UP000219559">
    <property type="component" value="Unassembled WGS sequence"/>
</dbReference>
<dbReference type="InterPro" id="IPR000866">
    <property type="entry name" value="AhpC/TSA"/>
</dbReference>
<keyword evidence="3" id="KW-1185">Reference proteome</keyword>
<dbReference type="SUPFAM" id="SSF52833">
    <property type="entry name" value="Thioredoxin-like"/>
    <property type="match status" value="1"/>
</dbReference>
<dbReference type="PANTHER" id="PTHR42852">
    <property type="entry name" value="THIOL:DISULFIDE INTERCHANGE PROTEIN DSBE"/>
    <property type="match status" value="1"/>
</dbReference>
<proteinExistence type="predicted"/>
<dbReference type="OrthoDB" id="9815205at2"/>
<dbReference type="InterPro" id="IPR036249">
    <property type="entry name" value="Thioredoxin-like_sf"/>
</dbReference>
<dbReference type="CDD" id="cd02966">
    <property type="entry name" value="TlpA_like_family"/>
    <property type="match status" value="1"/>
</dbReference>
<dbReference type="AlphaFoldDB" id="A0A2A4G549"/>
<reference evidence="2 3" key="1">
    <citation type="submission" date="2017-04" db="EMBL/GenBank/DDBJ databases">
        <title>A new member of the family Flavobacteriaceae isolated from ascidians.</title>
        <authorList>
            <person name="Chen L."/>
        </authorList>
    </citation>
    <scope>NUCLEOTIDE SEQUENCE [LARGE SCALE GENOMIC DNA]</scope>
    <source>
        <strain evidence="2 3">HQA918</strain>
    </source>
</reference>
<protein>
    <recommendedName>
        <fullName evidence="1">Thioredoxin domain-containing protein</fullName>
    </recommendedName>
</protein>
<dbReference type="RefSeq" id="WP_097443515.1">
    <property type="nucleotide sequence ID" value="NZ_NBWU01000005.1"/>
</dbReference>
<comment type="caution">
    <text evidence="2">The sequence shown here is derived from an EMBL/GenBank/DDBJ whole genome shotgun (WGS) entry which is preliminary data.</text>
</comment>
<feature type="domain" description="Thioredoxin" evidence="1">
    <location>
        <begin position="37"/>
        <end position="184"/>
    </location>
</feature>
<dbReference type="EMBL" id="NBWU01000005">
    <property type="protein sequence ID" value="PCE63563.1"/>
    <property type="molecule type" value="Genomic_DNA"/>
</dbReference>
<dbReference type="InterPro" id="IPR050553">
    <property type="entry name" value="Thioredoxin_ResA/DsbE_sf"/>
</dbReference>
<dbReference type="InterPro" id="IPR013766">
    <property type="entry name" value="Thioredoxin_domain"/>
</dbReference>
<evidence type="ECO:0000313" key="2">
    <source>
        <dbReference type="EMBL" id="PCE63563.1"/>
    </source>
</evidence>
<dbReference type="PANTHER" id="PTHR42852:SF13">
    <property type="entry name" value="PROTEIN DIPZ"/>
    <property type="match status" value="1"/>
</dbReference>